<reference evidence="1 2" key="1">
    <citation type="submission" date="2020-08" db="EMBL/GenBank/DDBJ databases">
        <title>Genomic Encyclopedia of Type Strains, Phase III (KMG-III): the genomes of soil and plant-associated and newly described type strains.</title>
        <authorList>
            <person name="Whitman W."/>
        </authorList>
    </citation>
    <scope>NUCLEOTIDE SEQUENCE [LARGE SCALE GENOMIC DNA]</scope>
    <source>
        <strain evidence="1 2">CECT 8712</strain>
    </source>
</reference>
<name>A0A841ITH3_9ACTN</name>
<keyword evidence="2" id="KW-1185">Reference proteome</keyword>
<accession>A0A841ITH3</accession>
<organism evidence="1 2">
    <name type="scientific">Nocardiopsis algeriensis</name>
    <dbReference type="NCBI Taxonomy" id="1478215"/>
    <lineage>
        <taxon>Bacteria</taxon>
        <taxon>Bacillati</taxon>
        <taxon>Actinomycetota</taxon>
        <taxon>Actinomycetes</taxon>
        <taxon>Streptosporangiales</taxon>
        <taxon>Nocardiopsidaceae</taxon>
        <taxon>Nocardiopsis</taxon>
    </lineage>
</organism>
<dbReference type="AlphaFoldDB" id="A0A841ITH3"/>
<dbReference type="EMBL" id="JACHJO010000013">
    <property type="protein sequence ID" value="MBB6121977.1"/>
    <property type="molecule type" value="Genomic_DNA"/>
</dbReference>
<protein>
    <submittedName>
        <fullName evidence="1">Uncharacterized protein</fullName>
    </submittedName>
</protein>
<gene>
    <name evidence="1" type="ORF">FHS13_003962</name>
</gene>
<comment type="caution">
    <text evidence="1">The sequence shown here is derived from an EMBL/GenBank/DDBJ whole genome shotgun (WGS) entry which is preliminary data.</text>
</comment>
<dbReference type="Proteomes" id="UP000536604">
    <property type="component" value="Unassembled WGS sequence"/>
</dbReference>
<proteinExistence type="predicted"/>
<sequence>MKWLLTRLLAGVAAIAVVVAGAGILLASRYSGEPAPWAVSRGTDAAWVGSWEDTGALARVLGTGGVDTVYVYAGDIAEDGTVARVEGTGELLSWLAGEYPDVRPLAWLRHTARGSSLVRDRFGEEARGALAPAAAEVAADGFAGVHLEVRPVTVNDPSMPALVKAVREELGEDPVLSVQAQHVELVPGGRVPSFVVEREEKYWSQGYLERVAEHADEVVLPGVDTGMAGDALYGGFMVRQVTQSVSALRLRDEVAVRFGVPTYHDAAWGPLDGAETPGTALAAVRLGLTEAEAPEGMTLGVALYLGDQADEEDLAAYTAGWLLT</sequence>
<evidence type="ECO:0000313" key="1">
    <source>
        <dbReference type="EMBL" id="MBB6121977.1"/>
    </source>
</evidence>
<dbReference type="RefSeq" id="WP_184293422.1">
    <property type="nucleotide sequence ID" value="NZ_JACHJO010000013.1"/>
</dbReference>
<evidence type="ECO:0000313" key="2">
    <source>
        <dbReference type="Proteomes" id="UP000536604"/>
    </source>
</evidence>